<gene>
    <name evidence="2" type="ORF">FLP_00295</name>
</gene>
<dbReference type="Pfam" id="PF00665">
    <property type="entry name" value="rve"/>
    <property type="match status" value="1"/>
</dbReference>
<dbReference type="PROSITE" id="PS50994">
    <property type="entry name" value="INTEGRASE"/>
    <property type="match status" value="1"/>
</dbReference>
<keyword evidence="3" id="KW-1185">Reference proteome</keyword>
<dbReference type="InterPro" id="IPR012337">
    <property type="entry name" value="RNaseH-like_sf"/>
</dbReference>
<dbReference type="EMBL" id="LVEN01000001">
    <property type="protein sequence ID" value="OCB78356.1"/>
    <property type="molecule type" value="Genomic_DNA"/>
</dbReference>
<proteinExistence type="predicted"/>
<sequence length="269" mass="31539">MCQVLGVSTSMYNLRMKHPLSKREMQVRLFKDAINSVFYESRQYHGCVLIARELCKRGIQISEDQVAFFMKQLGLKRKVKKKYKATTDSNHTLFISPNILNREFTTNKPSKVWVSDITYLQIEKRFLYLTVIIDLYDRKIVGWNLSSMLSTTTTILPAWNMAMSNRKVQEGLIFHSDRGTQYANKLFTSTLSQHKCVQSMSRKGNSIDNAVSESFFNSLKRELIYSQKTLLTSKEMRVAIFDYIENWYNKKRRHSALKYKTIEEFNADI</sequence>
<evidence type="ECO:0000313" key="2">
    <source>
        <dbReference type="EMBL" id="OCB78356.1"/>
    </source>
</evidence>
<dbReference type="SUPFAM" id="SSF53098">
    <property type="entry name" value="Ribonuclease H-like"/>
    <property type="match status" value="1"/>
</dbReference>
<dbReference type="Proteomes" id="UP000093343">
    <property type="component" value="Unassembled WGS sequence"/>
</dbReference>
<dbReference type="InterPro" id="IPR001584">
    <property type="entry name" value="Integrase_cat-core"/>
</dbReference>
<feature type="domain" description="Integrase catalytic" evidence="1">
    <location>
        <begin position="105"/>
        <end position="269"/>
    </location>
</feature>
<dbReference type="PANTHER" id="PTHR46889">
    <property type="entry name" value="TRANSPOSASE INSF FOR INSERTION SEQUENCE IS3B-RELATED"/>
    <property type="match status" value="1"/>
</dbReference>
<protein>
    <recommendedName>
        <fullName evidence="1">Integrase catalytic domain-containing protein</fullName>
    </recommendedName>
</protein>
<organism evidence="2 3">
    <name type="scientific">Flavobacterium piscis</name>
    <dbReference type="NCBI Taxonomy" id="1114874"/>
    <lineage>
        <taxon>Bacteria</taxon>
        <taxon>Pseudomonadati</taxon>
        <taxon>Bacteroidota</taxon>
        <taxon>Flavobacteriia</taxon>
        <taxon>Flavobacteriales</taxon>
        <taxon>Flavobacteriaceae</taxon>
        <taxon>Flavobacterium</taxon>
    </lineage>
</organism>
<comment type="caution">
    <text evidence="2">The sequence shown here is derived from an EMBL/GenBank/DDBJ whole genome shotgun (WGS) entry which is preliminary data.</text>
</comment>
<evidence type="ECO:0000259" key="1">
    <source>
        <dbReference type="PROSITE" id="PS50994"/>
    </source>
</evidence>
<accession>A0ABX2XQ96</accession>
<reference evidence="3" key="1">
    <citation type="submission" date="2016-03" db="EMBL/GenBank/DDBJ databases">
        <title>Draft genome sequence of Paenibacillus glacialis DSM 22343.</title>
        <authorList>
            <person name="Shin S.-K."/>
            <person name="Yi H."/>
        </authorList>
    </citation>
    <scope>NUCLEOTIDE SEQUENCE [LARGE SCALE GENOMIC DNA]</scope>
    <source>
        <strain evidence="3">CCUG 60099</strain>
    </source>
</reference>
<dbReference type="InterPro" id="IPR048020">
    <property type="entry name" value="Transpos_IS3"/>
</dbReference>
<dbReference type="NCBIfam" id="NF033516">
    <property type="entry name" value="transpos_IS3"/>
    <property type="match status" value="1"/>
</dbReference>
<evidence type="ECO:0000313" key="3">
    <source>
        <dbReference type="Proteomes" id="UP000093343"/>
    </source>
</evidence>
<dbReference type="Gene3D" id="3.30.420.10">
    <property type="entry name" value="Ribonuclease H-like superfamily/Ribonuclease H"/>
    <property type="match status" value="1"/>
</dbReference>
<dbReference type="InterPro" id="IPR036397">
    <property type="entry name" value="RNaseH_sf"/>
</dbReference>
<name>A0ABX2XQ96_9FLAO</name>
<dbReference type="Pfam" id="PF13333">
    <property type="entry name" value="rve_2"/>
    <property type="match status" value="1"/>
</dbReference>
<dbReference type="PANTHER" id="PTHR46889:SF4">
    <property type="entry name" value="TRANSPOSASE INSO FOR INSERTION SEQUENCE ELEMENT IS911B-RELATED"/>
    <property type="match status" value="1"/>
</dbReference>
<dbReference type="InterPro" id="IPR050900">
    <property type="entry name" value="Transposase_IS3/IS150/IS904"/>
</dbReference>